<protein>
    <recommendedName>
        <fullName evidence="17">AAA+ ATPase domain-containing protein</fullName>
    </recommendedName>
</protein>
<dbReference type="HAMAP" id="MF_01458">
    <property type="entry name" value="FtsH"/>
    <property type="match status" value="1"/>
</dbReference>
<gene>
    <name evidence="18" type="ORF">HID58_035985</name>
</gene>
<keyword evidence="12" id="KW-0067">ATP-binding</keyword>
<feature type="domain" description="AAA+ ATPase" evidence="17">
    <location>
        <begin position="426"/>
        <end position="562"/>
    </location>
</feature>
<evidence type="ECO:0000256" key="3">
    <source>
        <dbReference type="ARBA" id="ARBA00007590"/>
    </source>
</evidence>
<evidence type="ECO:0000256" key="9">
    <source>
        <dbReference type="ARBA" id="ARBA00022741"/>
    </source>
</evidence>
<evidence type="ECO:0000313" key="18">
    <source>
        <dbReference type="EMBL" id="KAH0912664.1"/>
    </source>
</evidence>
<dbReference type="Gene3D" id="1.10.8.60">
    <property type="match status" value="1"/>
</dbReference>
<dbReference type="Pfam" id="PF03647">
    <property type="entry name" value="Tmemb_14"/>
    <property type="match status" value="1"/>
</dbReference>
<dbReference type="InterPro" id="IPR003960">
    <property type="entry name" value="ATPase_AAA_CS"/>
</dbReference>
<keyword evidence="7" id="KW-0812">Transmembrane</keyword>
<evidence type="ECO:0000256" key="16">
    <source>
        <dbReference type="ARBA" id="ARBA00023136"/>
    </source>
</evidence>
<dbReference type="InterPro" id="IPR000642">
    <property type="entry name" value="Peptidase_M41"/>
</dbReference>
<name>A0ABQ8C6F4_BRANA</name>
<dbReference type="InterPro" id="IPR044890">
    <property type="entry name" value="TMEM14_sf"/>
</dbReference>
<keyword evidence="11" id="KW-0862">Zinc</keyword>
<keyword evidence="9" id="KW-0547">Nucleotide-binding</keyword>
<reference evidence="18 19" key="1">
    <citation type="submission" date="2021-05" db="EMBL/GenBank/DDBJ databases">
        <title>Genome Assembly of Synthetic Allotetraploid Brassica napus Reveals Homoeologous Exchanges between Subgenomes.</title>
        <authorList>
            <person name="Davis J.T."/>
        </authorList>
    </citation>
    <scope>NUCLEOTIDE SEQUENCE [LARGE SCALE GENOMIC DNA]</scope>
    <source>
        <strain evidence="19">cv. Da-Ae</strain>
        <tissue evidence="18">Seedling</tissue>
    </source>
</reference>
<dbReference type="Proteomes" id="UP000824890">
    <property type="component" value="Unassembled WGS sequence"/>
</dbReference>
<evidence type="ECO:0000256" key="2">
    <source>
        <dbReference type="ARBA" id="ARBA00004370"/>
    </source>
</evidence>
<evidence type="ECO:0000256" key="13">
    <source>
        <dbReference type="ARBA" id="ARBA00022946"/>
    </source>
</evidence>
<evidence type="ECO:0000256" key="10">
    <source>
        <dbReference type="ARBA" id="ARBA00022801"/>
    </source>
</evidence>
<comment type="similarity">
    <text evidence="5">In the N-terminal section; belongs to the AAA ATPase family.</text>
</comment>
<evidence type="ECO:0000256" key="5">
    <source>
        <dbReference type="ARBA" id="ARBA00010550"/>
    </source>
</evidence>
<dbReference type="InterPro" id="IPR005349">
    <property type="entry name" value="TMEM14"/>
</dbReference>
<evidence type="ECO:0000256" key="12">
    <source>
        <dbReference type="ARBA" id="ARBA00022840"/>
    </source>
</evidence>
<keyword evidence="19" id="KW-1185">Reference proteome</keyword>
<dbReference type="Pfam" id="PF17862">
    <property type="entry name" value="AAA_lid_3"/>
    <property type="match status" value="1"/>
</dbReference>
<evidence type="ECO:0000256" key="8">
    <source>
        <dbReference type="ARBA" id="ARBA00022723"/>
    </source>
</evidence>
<dbReference type="InterPro" id="IPR041569">
    <property type="entry name" value="AAA_lid_3"/>
</dbReference>
<dbReference type="PROSITE" id="PS00674">
    <property type="entry name" value="AAA"/>
    <property type="match status" value="1"/>
</dbReference>
<dbReference type="SUPFAM" id="SSF140990">
    <property type="entry name" value="FtsH protease domain-like"/>
    <property type="match status" value="1"/>
</dbReference>
<dbReference type="Pfam" id="PF01434">
    <property type="entry name" value="Peptidase_M41"/>
    <property type="match status" value="1"/>
</dbReference>
<comment type="similarity">
    <text evidence="4">In the C-terminal section; belongs to the peptidase M41 family.</text>
</comment>
<dbReference type="InterPro" id="IPR027417">
    <property type="entry name" value="P-loop_NTPase"/>
</dbReference>
<keyword evidence="8" id="KW-0479">Metal-binding</keyword>
<keyword evidence="13" id="KW-0809">Transit peptide</keyword>
<evidence type="ECO:0000256" key="7">
    <source>
        <dbReference type="ARBA" id="ARBA00022692"/>
    </source>
</evidence>
<dbReference type="InterPro" id="IPR003593">
    <property type="entry name" value="AAA+_ATPase"/>
</dbReference>
<organism evidence="18 19">
    <name type="scientific">Brassica napus</name>
    <name type="common">Rape</name>
    <dbReference type="NCBI Taxonomy" id="3708"/>
    <lineage>
        <taxon>Eukaryota</taxon>
        <taxon>Viridiplantae</taxon>
        <taxon>Streptophyta</taxon>
        <taxon>Embryophyta</taxon>
        <taxon>Tracheophyta</taxon>
        <taxon>Spermatophyta</taxon>
        <taxon>Magnoliopsida</taxon>
        <taxon>eudicotyledons</taxon>
        <taxon>Gunneridae</taxon>
        <taxon>Pentapetalae</taxon>
        <taxon>rosids</taxon>
        <taxon>malvids</taxon>
        <taxon>Brassicales</taxon>
        <taxon>Brassicaceae</taxon>
        <taxon>Brassiceae</taxon>
        <taxon>Brassica</taxon>
    </lineage>
</organism>
<evidence type="ECO:0000256" key="1">
    <source>
        <dbReference type="ARBA" id="ARBA00001947"/>
    </source>
</evidence>
<dbReference type="SUPFAM" id="SSF52540">
    <property type="entry name" value="P-loop containing nucleoside triphosphate hydrolases"/>
    <property type="match status" value="1"/>
</dbReference>
<dbReference type="NCBIfam" id="TIGR01241">
    <property type="entry name" value="FtsH_fam"/>
    <property type="match status" value="1"/>
</dbReference>
<comment type="cofactor">
    <cofactor evidence="1">
        <name>Zn(2+)</name>
        <dbReference type="ChEBI" id="CHEBI:29105"/>
    </cofactor>
</comment>
<evidence type="ECO:0000256" key="14">
    <source>
        <dbReference type="ARBA" id="ARBA00022989"/>
    </source>
</evidence>
<keyword evidence="15" id="KW-0482">Metalloprotease</keyword>
<dbReference type="PANTHER" id="PTHR23076:SF141">
    <property type="entry name" value="AAA+ ATPASE DOMAIN-CONTAINING PROTEIN"/>
    <property type="match status" value="1"/>
</dbReference>
<evidence type="ECO:0000256" key="15">
    <source>
        <dbReference type="ARBA" id="ARBA00023049"/>
    </source>
</evidence>
<dbReference type="InterPro" id="IPR037219">
    <property type="entry name" value="Peptidase_M41-like"/>
</dbReference>
<dbReference type="Gene3D" id="3.40.50.300">
    <property type="entry name" value="P-loop containing nucleotide triphosphate hydrolases"/>
    <property type="match status" value="1"/>
</dbReference>
<dbReference type="PRINTS" id="PR00830">
    <property type="entry name" value="ENDOLAPTASE"/>
</dbReference>
<dbReference type="Pfam" id="PF00004">
    <property type="entry name" value="AAA"/>
    <property type="match status" value="1"/>
</dbReference>
<feature type="non-terminal residue" evidence="18">
    <location>
        <position position="1"/>
    </location>
</feature>
<evidence type="ECO:0000313" key="19">
    <source>
        <dbReference type="Proteomes" id="UP000824890"/>
    </source>
</evidence>
<dbReference type="Gene3D" id="1.10.10.1740">
    <property type="entry name" value="Transmembrane protein 14-like"/>
    <property type="match status" value="1"/>
</dbReference>
<keyword evidence="14" id="KW-1133">Transmembrane helix</keyword>
<comment type="similarity">
    <text evidence="3">Belongs to the TMEM14 family.</text>
</comment>
<comment type="caution">
    <text evidence="18">The sequence shown here is derived from an EMBL/GenBank/DDBJ whole genome shotgun (WGS) entry which is preliminary data.</text>
</comment>
<keyword evidence="16" id="KW-0472">Membrane</keyword>
<evidence type="ECO:0000256" key="11">
    <source>
        <dbReference type="ARBA" id="ARBA00022833"/>
    </source>
</evidence>
<proteinExistence type="inferred from homology"/>
<evidence type="ECO:0000256" key="6">
    <source>
        <dbReference type="ARBA" id="ARBA00022670"/>
    </source>
</evidence>
<dbReference type="Gene3D" id="1.20.58.760">
    <property type="entry name" value="Peptidase M41"/>
    <property type="match status" value="1"/>
</dbReference>
<dbReference type="EMBL" id="JAGKQM010000009">
    <property type="protein sequence ID" value="KAH0912664.1"/>
    <property type="molecule type" value="Genomic_DNA"/>
</dbReference>
<dbReference type="InterPro" id="IPR005936">
    <property type="entry name" value="FtsH"/>
</dbReference>
<evidence type="ECO:0000259" key="17">
    <source>
        <dbReference type="SMART" id="SM00382"/>
    </source>
</evidence>
<keyword evidence="10" id="KW-0378">Hydrolase</keyword>
<accession>A0ABQ8C6F4</accession>
<dbReference type="SMART" id="SM00382">
    <property type="entry name" value="AAA"/>
    <property type="match status" value="1"/>
</dbReference>
<comment type="subcellular location">
    <subcellularLocation>
        <location evidence="2">Membrane</location>
    </subcellularLocation>
</comment>
<keyword evidence="6" id="KW-0645">Protease</keyword>
<dbReference type="CDD" id="cd19501">
    <property type="entry name" value="RecA-like_FtsH"/>
    <property type="match status" value="1"/>
</dbReference>
<evidence type="ECO:0000256" key="4">
    <source>
        <dbReference type="ARBA" id="ARBA00010044"/>
    </source>
</evidence>
<dbReference type="InterPro" id="IPR003959">
    <property type="entry name" value="ATPase_AAA_core"/>
</dbReference>
<sequence>LVSLCFSNPENTEKKKKKMESSMSQKFTLVYASLLGVGGLMGYLKRGSKISVVAGGGSAALFYYVYKELPENPVLASSIGIGNGVGSVDRDDGIALPKDEESGPGGSCIDGVTRDDWGLLARPYSFKLKPLCYVRTYRATRKELRVPFPSIINSHQFCKRLPRRLMAWRRIITKFHLSVGLIPYNIIYDKQVSHERELSSLRTLLVRAYTSPQWRFQSSYAGSFARRVRDRGEFNEAAQLRDLFRRNDPEAVIRMFESSPTMHSNPSALTEYIKALVKVDRLDNSELVRTLQRGIVGGASQERESFGSLAALGKATTTTKDGVGVLGSAAAPIHTISTERSSFKEQLWSTFRTIAVGFLLISGVGALIEDRGIGKGLGLQEEVQPSMDSTTKFTDVKGVDEAKAELEEIVHYLRDPKRFTRLGGKLPKGVLLVGPPGTGKTMLARAIAGEAGVPFFSCSGSEFEEMFVGVGARRVRDLFAAAKKCSPCIIFIDEIDAIGGSRNPKDQQYMKMTLNQLLVELDGFKQNEGIIVVAATNFPESLDKALVRPGRFDRHIVVPNPDVEGRRQILESHMSKVLKAGDVDLMIIARGTPGFSGADLANLVNVAALKAAMDGAKDVTMSDLEFAKDRIMMGSERKSAVISDESRKLTAFHEGGHALVAIHTEGALPVHKATIVPRGMALGMVSQLPDKDETSISRKQMLARLDVCMGGRVAEELIFGESEVTSGASSDLEQATKLARAMVTKFGMSKEVGLVTHNYDDNGKSMSTETRLLIESEVRLLLEKAYNNAKTILTVYNKELHALANALLRNETLSGKQIKELLADLNSPQIIKTRQEVVAQQSQPFPPSTPNPASSAAAAAAAAATAAATAATKGKDMAPVGS</sequence>
<dbReference type="PANTHER" id="PTHR23076">
    <property type="entry name" value="METALLOPROTEASE M41 FTSH"/>
    <property type="match status" value="1"/>
</dbReference>